<reference evidence="3 4" key="1">
    <citation type="submission" date="2014-02" db="EMBL/GenBank/DDBJ databases">
        <title>Single nucleus genome sequencing reveals high similarity among nuclei of an endomycorrhizal fungus.</title>
        <authorList>
            <person name="Lin K."/>
            <person name="Geurts R."/>
            <person name="Zhang Z."/>
            <person name="Limpens E."/>
            <person name="Saunders D.G."/>
            <person name="Mu D."/>
            <person name="Pang E."/>
            <person name="Cao H."/>
            <person name="Cha H."/>
            <person name="Lin T."/>
            <person name="Zhou Q."/>
            <person name="Shang Y."/>
            <person name="Li Y."/>
            <person name="Ivanov S."/>
            <person name="Sharma T."/>
            <person name="Velzen R.V."/>
            <person name="Ruijter N.D."/>
            <person name="Aanen D.K."/>
            <person name="Win J."/>
            <person name="Kamoun S."/>
            <person name="Bisseling T."/>
            <person name="Huang S."/>
        </authorList>
    </citation>
    <scope>NUCLEOTIDE SEQUENCE [LARGE SCALE GENOMIC DNA]</scope>
    <source>
        <strain evidence="3">DAOM 197198w</strain>
        <strain evidence="4">DAOM197198w</strain>
    </source>
</reference>
<comment type="caution">
    <text evidence="3">The sequence shown here is derived from an EMBL/GenBank/DDBJ whole genome shotgun (WGS) entry which is preliminary data.</text>
</comment>
<gene>
    <name evidence="3" type="ORF">RirG_121180</name>
    <name evidence="2" type="ORF">RirG_170530</name>
</gene>
<feature type="region of interest" description="Disordered" evidence="1">
    <location>
        <begin position="78"/>
        <end position="145"/>
    </location>
</feature>
<keyword evidence="4" id="KW-1185">Reference proteome</keyword>
<dbReference type="EMBL" id="JEMT01018452">
    <property type="protein sequence ID" value="EXX66709.1"/>
    <property type="molecule type" value="Genomic_DNA"/>
</dbReference>
<feature type="compositionally biased region" description="Acidic residues" evidence="1">
    <location>
        <begin position="83"/>
        <end position="131"/>
    </location>
</feature>
<dbReference type="HOGENOM" id="CLU_009065_1_0_1"/>
<dbReference type="AlphaFoldDB" id="A0A015KGY8"/>
<accession>A0A015KGY8</accession>
<proteinExistence type="predicted"/>
<protein>
    <submittedName>
        <fullName evidence="3">Uncharacterized protein</fullName>
    </submittedName>
</protein>
<dbReference type="EMBL" id="JEMT01025426">
    <property type="protein sequence ID" value="EXX61512.1"/>
    <property type="molecule type" value="Genomic_DNA"/>
</dbReference>
<organism evidence="3 4">
    <name type="scientific">Rhizophagus irregularis (strain DAOM 197198w)</name>
    <name type="common">Glomus intraradices</name>
    <dbReference type="NCBI Taxonomy" id="1432141"/>
    <lineage>
        <taxon>Eukaryota</taxon>
        <taxon>Fungi</taxon>
        <taxon>Fungi incertae sedis</taxon>
        <taxon>Mucoromycota</taxon>
        <taxon>Glomeromycotina</taxon>
        <taxon>Glomeromycetes</taxon>
        <taxon>Glomerales</taxon>
        <taxon>Glomeraceae</taxon>
        <taxon>Rhizophagus</taxon>
    </lineage>
</organism>
<name>A0A015KGY8_RHIIW</name>
<evidence type="ECO:0000313" key="3">
    <source>
        <dbReference type="EMBL" id="EXX66709.1"/>
    </source>
</evidence>
<evidence type="ECO:0000256" key="1">
    <source>
        <dbReference type="SAM" id="MobiDB-lite"/>
    </source>
</evidence>
<evidence type="ECO:0000313" key="4">
    <source>
        <dbReference type="Proteomes" id="UP000022910"/>
    </source>
</evidence>
<evidence type="ECO:0000313" key="2">
    <source>
        <dbReference type="EMBL" id="EXX61512.1"/>
    </source>
</evidence>
<dbReference type="Proteomes" id="UP000022910">
    <property type="component" value="Unassembled WGS sequence"/>
</dbReference>
<sequence length="187" mass="21743">MPFAWKYSKERLAKHPYCAHILRMKKVIYRCGKTIKLGRRYDETFLNIHVKGKGCLAKQGVQSILNFYKPISKLKKNEKNENADDVSSAEEWESDDDDRMDDDDLFNVDEENEVQTESDIEDEYSSSEDDAITLSNNKRKPCPGLKSRSIRQYISRTPVQFGGTRRIEIVAKELSLISFQINLRVRD</sequence>